<organism evidence="2 3">
    <name type="scientific">Basidiobolus ranarum</name>
    <dbReference type="NCBI Taxonomy" id="34480"/>
    <lineage>
        <taxon>Eukaryota</taxon>
        <taxon>Fungi</taxon>
        <taxon>Fungi incertae sedis</taxon>
        <taxon>Zoopagomycota</taxon>
        <taxon>Entomophthoromycotina</taxon>
        <taxon>Basidiobolomycetes</taxon>
        <taxon>Basidiobolales</taxon>
        <taxon>Basidiobolaceae</taxon>
        <taxon>Basidiobolus</taxon>
    </lineage>
</organism>
<reference evidence="2 3" key="1">
    <citation type="submission" date="2023-04" db="EMBL/GenBank/DDBJ databases">
        <title>Genome of Basidiobolus ranarum AG-B5.</title>
        <authorList>
            <person name="Stajich J.E."/>
            <person name="Carter-House D."/>
            <person name="Gryganskyi A."/>
        </authorList>
    </citation>
    <scope>NUCLEOTIDE SEQUENCE [LARGE SCALE GENOMIC DNA]</scope>
    <source>
        <strain evidence="2 3">AG-B5</strain>
    </source>
</reference>
<sequence>MNAPTTTMSAGNANDHNSGPSDLLFTVLGTVAVFLVFAAVFGIRFWKNRKQAQELKRRVDLTLDNLSHGYPKFPQCAKLPSYTAHNSQTTLPLALVESITKQMRVHDSIIHIGSDTNYNDTRSVNPPLYT</sequence>
<keyword evidence="1" id="KW-0472">Membrane</keyword>
<dbReference type="Proteomes" id="UP001479436">
    <property type="component" value="Unassembled WGS sequence"/>
</dbReference>
<evidence type="ECO:0000313" key="3">
    <source>
        <dbReference type="Proteomes" id="UP001479436"/>
    </source>
</evidence>
<feature type="transmembrane region" description="Helical" evidence="1">
    <location>
        <begin position="23"/>
        <end position="46"/>
    </location>
</feature>
<accession>A0ABR2VYQ3</accession>
<protein>
    <submittedName>
        <fullName evidence="2">Uncharacterized protein</fullName>
    </submittedName>
</protein>
<name>A0ABR2VYQ3_9FUNG</name>
<dbReference type="EMBL" id="JASJQH010007397">
    <property type="protein sequence ID" value="KAK9709630.1"/>
    <property type="molecule type" value="Genomic_DNA"/>
</dbReference>
<evidence type="ECO:0000256" key="1">
    <source>
        <dbReference type="SAM" id="Phobius"/>
    </source>
</evidence>
<keyword evidence="3" id="KW-1185">Reference proteome</keyword>
<comment type="caution">
    <text evidence="2">The sequence shown here is derived from an EMBL/GenBank/DDBJ whole genome shotgun (WGS) entry which is preliminary data.</text>
</comment>
<keyword evidence="1" id="KW-1133">Transmembrane helix</keyword>
<evidence type="ECO:0000313" key="2">
    <source>
        <dbReference type="EMBL" id="KAK9709630.1"/>
    </source>
</evidence>
<gene>
    <name evidence="2" type="ORF">K7432_008915</name>
</gene>
<keyword evidence="1" id="KW-0812">Transmembrane</keyword>
<proteinExistence type="predicted"/>